<evidence type="ECO:0000313" key="2">
    <source>
        <dbReference type="EMBL" id="KAJ1158968.1"/>
    </source>
</evidence>
<evidence type="ECO:0000256" key="1">
    <source>
        <dbReference type="SAM" id="MobiDB-lite"/>
    </source>
</evidence>
<protein>
    <submittedName>
        <fullName evidence="2">Uncharacterized protein</fullName>
    </submittedName>
</protein>
<accession>A0AAV7S6T7</accession>
<dbReference type="AlphaFoldDB" id="A0AAV7S6T7"/>
<name>A0AAV7S6T7_PLEWA</name>
<comment type="caution">
    <text evidence="2">The sequence shown here is derived from an EMBL/GenBank/DDBJ whole genome shotgun (WGS) entry which is preliminary data.</text>
</comment>
<sequence>MTDFSHQGSRGGTYRSEKLANCTRSEIVAGSDMEQEDEEEKNADLDISELEKEGERNTNTGIVAQEEE</sequence>
<dbReference type="EMBL" id="JANPWB010000009">
    <property type="protein sequence ID" value="KAJ1158968.1"/>
    <property type="molecule type" value="Genomic_DNA"/>
</dbReference>
<keyword evidence="3" id="KW-1185">Reference proteome</keyword>
<organism evidence="2 3">
    <name type="scientific">Pleurodeles waltl</name>
    <name type="common">Iberian ribbed newt</name>
    <dbReference type="NCBI Taxonomy" id="8319"/>
    <lineage>
        <taxon>Eukaryota</taxon>
        <taxon>Metazoa</taxon>
        <taxon>Chordata</taxon>
        <taxon>Craniata</taxon>
        <taxon>Vertebrata</taxon>
        <taxon>Euteleostomi</taxon>
        <taxon>Amphibia</taxon>
        <taxon>Batrachia</taxon>
        <taxon>Caudata</taxon>
        <taxon>Salamandroidea</taxon>
        <taxon>Salamandridae</taxon>
        <taxon>Pleurodelinae</taxon>
        <taxon>Pleurodeles</taxon>
    </lineage>
</organism>
<proteinExistence type="predicted"/>
<dbReference type="Proteomes" id="UP001066276">
    <property type="component" value="Chromosome 5"/>
</dbReference>
<evidence type="ECO:0000313" key="3">
    <source>
        <dbReference type="Proteomes" id="UP001066276"/>
    </source>
</evidence>
<feature type="region of interest" description="Disordered" evidence="1">
    <location>
        <begin position="1"/>
        <end position="68"/>
    </location>
</feature>
<gene>
    <name evidence="2" type="ORF">NDU88_011640</name>
</gene>
<reference evidence="2" key="1">
    <citation type="journal article" date="2022" name="bioRxiv">
        <title>Sequencing and chromosome-scale assembly of the giantPleurodeles waltlgenome.</title>
        <authorList>
            <person name="Brown T."/>
            <person name="Elewa A."/>
            <person name="Iarovenko S."/>
            <person name="Subramanian E."/>
            <person name="Araus A.J."/>
            <person name="Petzold A."/>
            <person name="Susuki M."/>
            <person name="Suzuki K.-i.T."/>
            <person name="Hayashi T."/>
            <person name="Toyoda A."/>
            <person name="Oliveira C."/>
            <person name="Osipova E."/>
            <person name="Leigh N.D."/>
            <person name="Simon A."/>
            <person name="Yun M.H."/>
        </authorList>
    </citation>
    <scope>NUCLEOTIDE SEQUENCE</scope>
    <source>
        <strain evidence="2">20211129_DDA</strain>
        <tissue evidence="2">Liver</tissue>
    </source>
</reference>